<evidence type="ECO:0000313" key="2">
    <source>
        <dbReference type="Proteomes" id="UP000051139"/>
    </source>
</evidence>
<dbReference type="InterPro" id="IPR015955">
    <property type="entry name" value="Lactate_DH/Glyco_Ohase_4_C"/>
</dbReference>
<name>A0A0R2L4X4_9LACO</name>
<dbReference type="AlphaFoldDB" id="A0A0R2L4X4"/>
<dbReference type="Gene3D" id="3.90.110.10">
    <property type="entry name" value="Lactate dehydrogenase/glycoside hydrolase, family 4, C-terminal"/>
    <property type="match status" value="1"/>
</dbReference>
<dbReference type="InterPro" id="IPR036291">
    <property type="entry name" value="NAD(P)-bd_dom_sf"/>
</dbReference>
<dbReference type="SUPFAM" id="SSF56327">
    <property type="entry name" value="LDH C-terminal domain-like"/>
    <property type="match status" value="1"/>
</dbReference>
<gene>
    <name evidence="1" type="ORF">IV55_GL000411</name>
</gene>
<dbReference type="PANTHER" id="PTHR43128">
    <property type="entry name" value="L-2-HYDROXYCARBOXYLATE DEHYDROGENASE (NAD(P)(+))"/>
    <property type="match status" value="1"/>
</dbReference>
<proteinExistence type="predicted"/>
<organism evidence="1 2">
    <name type="scientific">Furfurilactobacillus siliginis</name>
    <dbReference type="NCBI Taxonomy" id="348151"/>
    <lineage>
        <taxon>Bacteria</taxon>
        <taxon>Bacillati</taxon>
        <taxon>Bacillota</taxon>
        <taxon>Bacilli</taxon>
        <taxon>Lactobacillales</taxon>
        <taxon>Lactobacillaceae</taxon>
        <taxon>Furfurilactobacillus</taxon>
    </lineage>
</organism>
<dbReference type="Proteomes" id="UP000051139">
    <property type="component" value="Unassembled WGS sequence"/>
</dbReference>
<dbReference type="SUPFAM" id="SSF51735">
    <property type="entry name" value="NAD(P)-binding Rossmann-fold domains"/>
    <property type="match status" value="1"/>
</dbReference>
<reference evidence="1 2" key="1">
    <citation type="journal article" date="2015" name="Genome Announc.">
        <title>Expanding the biotechnology potential of lactobacilli through comparative genomics of 213 strains and associated genera.</title>
        <authorList>
            <person name="Sun Z."/>
            <person name="Harris H.M."/>
            <person name="McCann A."/>
            <person name="Guo C."/>
            <person name="Argimon S."/>
            <person name="Zhang W."/>
            <person name="Yang X."/>
            <person name="Jeffery I.B."/>
            <person name="Cooney J.C."/>
            <person name="Kagawa T.F."/>
            <person name="Liu W."/>
            <person name="Song Y."/>
            <person name="Salvetti E."/>
            <person name="Wrobel A."/>
            <person name="Rasinkangas P."/>
            <person name="Parkhill J."/>
            <person name="Rea M.C."/>
            <person name="O'Sullivan O."/>
            <person name="Ritari J."/>
            <person name="Douillard F.P."/>
            <person name="Paul Ross R."/>
            <person name="Yang R."/>
            <person name="Briner A.E."/>
            <person name="Felis G.E."/>
            <person name="de Vos W.M."/>
            <person name="Barrangou R."/>
            <person name="Klaenhammer T.R."/>
            <person name="Caufield P.W."/>
            <person name="Cui Y."/>
            <person name="Zhang H."/>
            <person name="O'Toole P.W."/>
        </authorList>
    </citation>
    <scope>NUCLEOTIDE SEQUENCE [LARGE SCALE GENOMIC DNA]</scope>
    <source>
        <strain evidence="1 2">DSM 22696</strain>
    </source>
</reference>
<dbReference type="GO" id="GO:0006089">
    <property type="term" value="P:lactate metabolic process"/>
    <property type="evidence" value="ECO:0007669"/>
    <property type="project" value="TreeGrafter"/>
</dbReference>
<comment type="caution">
    <text evidence="1">The sequence shown here is derived from an EMBL/GenBank/DDBJ whole genome shotgun (WGS) entry which is preliminary data.</text>
</comment>
<dbReference type="GO" id="GO:0004459">
    <property type="term" value="F:L-lactate dehydrogenase (NAD+) activity"/>
    <property type="evidence" value="ECO:0007669"/>
    <property type="project" value="TreeGrafter"/>
</dbReference>
<sequence length="322" mass="34752">MGSLMRPNVVLYGTSRFNQTLLTNLLTNDLPMSLAIMDSAAGDEQIYEPALVAARGCVNLSISMAQMTDLVTADALIIGDVAVPDPGAEEDEVLAANIPPMRGLIREAMAQGFSGKIVVASQYDDILTYFAQKYSGIGVNNCIGIGTLAHTTLLRNTLAHTFNVPQTSLQAYVIGVARDHLVAWSRSTVGPAPILALMANEDVDFDASQLGEIEQSLNAATVSTNDILRAKAVTRVLRALFYDRPMVGVVTNLLVSDEERVLPLSTPVRLNGAGVSKLVAVTYTELEQRQLDEITEREREIIVAIENGGLEADQDDEDEPEH</sequence>
<dbReference type="PATRIC" id="fig|348151.3.peg.417"/>
<protein>
    <submittedName>
        <fullName evidence="1">L-lactate dehydrogenase</fullName>
    </submittedName>
</protein>
<evidence type="ECO:0000313" key="1">
    <source>
        <dbReference type="EMBL" id="KRN94870.1"/>
    </source>
</evidence>
<dbReference type="Gene3D" id="3.40.50.720">
    <property type="entry name" value="NAD(P)-binding Rossmann-like Domain"/>
    <property type="match status" value="1"/>
</dbReference>
<accession>A0A0R2L4X4</accession>
<keyword evidence="2" id="KW-1185">Reference proteome</keyword>
<dbReference type="STRING" id="348151.IV55_GL000411"/>
<dbReference type="PANTHER" id="PTHR43128:SF16">
    <property type="entry name" value="L-LACTATE DEHYDROGENASE"/>
    <property type="match status" value="1"/>
</dbReference>
<dbReference type="EMBL" id="JQCB01000012">
    <property type="protein sequence ID" value="KRN94870.1"/>
    <property type="molecule type" value="Genomic_DNA"/>
</dbReference>